<gene>
    <name evidence="1" type="ordered locus">MTBMA_c03860</name>
</gene>
<organism evidence="1 2">
    <name type="scientific">Methanothermobacter marburgensis (strain ATCC BAA-927 / DSM 2133 / JCM 14651 / NBRC 100331 / OCM 82 / Marburg)</name>
    <name type="common">Methanobacterium thermoautotrophicum</name>
    <dbReference type="NCBI Taxonomy" id="79929"/>
    <lineage>
        <taxon>Archaea</taxon>
        <taxon>Methanobacteriati</taxon>
        <taxon>Methanobacteriota</taxon>
        <taxon>Methanomada group</taxon>
        <taxon>Methanobacteria</taxon>
        <taxon>Methanobacteriales</taxon>
        <taxon>Methanobacteriaceae</taxon>
        <taxon>Methanothermobacter</taxon>
    </lineage>
</organism>
<dbReference type="KEGG" id="mmg:MTBMA_c03860"/>
<evidence type="ECO:0008006" key="3">
    <source>
        <dbReference type="Google" id="ProtNLM"/>
    </source>
</evidence>
<dbReference type="EMBL" id="CP001710">
    <property type="protein sequence ID" value="ADL57987.1"/>
    <property type="molecule type" value="Genomic_DNA"/>
</dbReference>
<name>D9PUU0_METTM</name>
<sequence>MKLDLNTMLKGSAILNILNPHIKYYDSRGVEMIEVEGMMSEDSPVMITFDGKFLELFFRSGMKFKHEKYPIKWIKKLEIKDEGKSRTLNYTMNFLAPVGFFPFESGGENLQELVDAVNRATGAF</sequence>
<evidence type="ECO:0000313" key="1">
    <source>
        <dbReference type="EMBL" id="ADL57987.1"/>
    </source>
</evidence>
<protein>
    <recommendedName>
        <fullName evidence="3">YokE-like PH domain-containing protein</fullName>
    </recommendedName>
</protein>
<dbReference type="PaxDb" id="79929-MTBMA_c03860"/>
<keyword evidence="2" id="KW-1185">Reference proteome</keyword>
<reference key="1">
    <citation type="submission" date="2009-08" db="EMBL/GenBank/DDBJ databases">
        <title>The genome sequence of Methanothermobacter marburgensis.</title>
        <authorList>
            <person name="Kaster A."/>
            <person name="Seedorf H."/>
            <person name="Goenrich M."/>
            <person name="Wiezer A."/>
            <person name="Liesegang H."/>
            <person name="Thauer R."/>
            <person name="Gottschalk G."/>
        </authorList>
    </citation>
    <scope>NUCLEOTIDE SEQUENCE</scope>
    <source>
        <strain>Marburg</strain>
    </source>
</reference>
<evidence type="ECO:0000313" key="2">
    <source>
        <dbReference type="Proteomes" id="UP000000345"/>
    </source>
</evidence>
<dbReference type="Proteomes" id="UP000000345">
    <property type="component" value="Chromosome"/>
</dbReference>
<accession>D9PUU0</accession>
<dbReference type="HOGENOM" id="CLU_1998789_0_0_2"/>
<dbReference type="AlphaFoldDB" id="D9PUU0"/>
<proteinExistence type="predicted"/>
<reference evidence="1 2" key="2">
    <citation type="journal article" date="2010" name="J. Bacteriol.">
        <title>Complete genome sequence of Methanothermobacter marburgensis, a methanoarchaeon model organism.</title>
        <authorList>
            <person name="Liesegang H."/>
            <person name="Kaster A.K."/>
            <person name="Wiezer A."/>
            <person name="Goenrich M."/>
            <person name="Wollherr A."/>
            <person name="Seedorf H."/>
            <person name="Gottschalk G."/>
            <person name="Thauer R.K."/>
        </authorList>
    </citation>
    <scope>NUCLEOTIDE SEQUENCE [LARGE SCALE GENOMIC DNA]</scope>
    <source>
        <strain evidence="2">ATCC BAA-927 / DSM 2133 / JCM 14651 / NBRC 100331 / OCM 82 / Marburg</strain>
    </source>
</reference>